<protein>
    <submittedName>
        <fullName evidence="1">Uncharacterized protein</fullName>
    </submittedName>
</protein>
<keyword evidence="1" id="KW-0614">Plasmid</keyword>
<name>A0A125Y9U8_BACC3</name>
<proteinExistence type="predicted"/>
<reference evidence="1 2" key="1">
    <citation type="submission" date="2009-02" db="EMBL/GenBank/DDBJ databases">
        <title>Genome sequence of Bacillus cereus 03BB102.</title>
        <authorList>
            <person name="Dodson R.J."/>
            <person name="Jackson P."/>
            <person name="Munk A.C."/>
            <person name="Brettin T."/>
            <person name="Bruce D."/>
            <person name="Detter C."/>
            <person name="Tapia R."/>
            <person name="Han C."/>
            <person name="Sutton G."/>
            <person name="Sims D."/>
        </authorList>
    </citation>
    <scope>NUCLEOTIDE SEQUENCE [LARGE SCALE GENOMIC DNA]</scope>
    <source>
        <strain evidence="1 2">03BB102</strain>
        <plasmid evidence="2">Plasmid p03BB102_179</plasmid>
    </source>
</reference>
<accession>A0A125Y9U8</accession>
<dbReference type="AlphaFoldDB" id="A0A125Y9U8"/>
<gene>
    <name evidence="1" type="ordered locus">BCA_A0169</name>
</gene>
<dbReference type="Proteomes" id="UP000002210">
    <property type="component" value="Plasmid p03BB102_179"/>
</dbReference>
<evidence type="ECO:0000313" key="1">
    <source>
        <dbReference type="EMBL" id="ACO25688.1"/>
    </source>
</evidence>
<evidence type="ECO:0000313" key="2">
    <source>
        <dbReference type="Proteomes" id="UP000002210"/>
    </source>
</evidence>
<dbReference type="KEGG" id="bcx:BCA_A0169"/>
<sequence>MLYHPLSFQMERRDNNKPTFTRYTVILLFYHIPIHLNRESTMIHSFSNNLVYYN</sequence>
<dbReference type="EMBL" id="CP001406">
    <property type="protein sequence ID" value="ACO25688.1"/>
    <property type="molecule type" value="Genomic_DNA"/>
</dbReference>
<organism evidence="1 2">
    <name type="scientific">Bacillus cereus (strain 03BB102)</name>
    <dbReference type="NCBI Taxonomy" id="572264"/>
    <lineage>
        <taxon>Bacteria</taxon>
        <taxon>Bacillati</taxon>
        <taxon>Bacillota</taxon>
        <taxon>Bacilli</taxon>
        <taxon>Bacillales</taxon>
        <taxon>Bacillaceae</taxon>
        <taxon>Bacillus</taxon>
        <taxon>Bacillus cereus group</taxon>
    </lineage>
</organism>
<geneLocation type="plasmid" evidence="1 2">
    <name>p03BB102_179</name>
</geneLocation>